<evidence type="ECO:0000256" key="1">
    <source>
        <dbReference type="ARBA" id="ARBA00004651"/>
    </source>
</evidence>
<evidence type="ECO:0000256" key="7">
    <source>
        <dbReference type="ARBA" id="ARBA00023136"/>
    </source>
</evidence>
<evidence type="ECO:0000256" key="4">
    <source>
        <dbReference type="ARBA" id="ARBA00022475"/>
    </source>
</evidence>
<dbReference type="EMBL" id="JAMOIL010000012">
    <property type="protein sequence ID" value="MCM0620840.1"/>
    <property type="molecule type" value="Genomic_DNA"/>
</dbReference>
<feature type="transmembrane region" description="Helical" evidence="9">
    <location>
        <begin position="36"/>
        <end position="56"/>
    </location>
</feature>
<dbReference type="Gene3D" id="1.50.10.150">
    <property type="entry name" value="Voltage-dependent anion channel"/>
    <property type="match status" value="1"/>
</dbReference>
<organism evidence="10 11">
    <name type="scientific">Nocardioides bruguierae</name>
    <dbReference type="NCBI Taxonomy" id="2945102"/>
    <lineage>
        <taxon>Bacteria</taxon>
        <taxon>Bacillati</taxon>
        <taxon>Actinomycetota</taxon>
        <taxon>Actinomycetes</taxon>
        <taxon>Propionibacteriales</taxon>
        <taxon>Nocardioidaceae</taxon>
        <taxon>Nocardioides</taxon>
    </lineage>
</organism>
<dbReference type="GO" id="GO:0055085">
    <property type="term" value="P:transmembrane transport"/>
    <property type="evidence" value="ECO:0007669"/>
    <property type="project" value="InterPro"/>
</dbReference>
<evidence type="ECO:0000256" key="2">
    <source>
        <dbReference type="ARBA" id="ARBA00008566"/>
    </source>
</evidence>
<feature type="region of interest" description="Disordered" evidence="8">
    <location>
        <begin position="1"/>
        <end position="26"/>
    </location>
</feature>
<dbReference type="Proteomes" id="UP001139485">
    <property type="component" value="Unassembled WGS sequence"/>
</dbReference>
<dbReference type="RefSeq" id="WP_250827374.1">
    <property type="nucleotide sequence ID" value="NZ_JAMOIL010000012.1"/>
</dbReference>
<feature type="transmembrane region" description="Helical" evidence="9">
    <location>
        <begin position="68"/>
        <end position="92"/>
    </location>
</feature>
<sequence length="391" mass="38946">MSSTAAPLHHRGPVPPSADAPRPRPARLPLPPVGPAWFPASMGTGILATLLGTYGAGGSLGGTDVGGVLTTLAVPMMVAGWLVLTVLVGGFAVRSVRHPGAFVATVRDPAVLPLWGTVSMGLLAVGAATLTVLPVLAPAAGTAAVVVDAVLWTLGTLLGVATALGFGAVLVRQTALVPTPVWGLPIVPPMVSATTGALLVPHVPGAGGQFLLLLAAAACFALALALGLVVFGVAYAHHWRVAPLPPAASAAAWIPLGIVGQSTAAAQVIAAQSGRFLTAPAALEAQRVADGYGLVVLALGLPLVVWAALVTARGFLGRMPFTPGWWALTFPIGTLALGSHLLGAALTGAGGGAVGSVVTAYGWLALATLVCTWTLCSVASLRAVVPLLTRP</sequence>
<dbReference type="InterPro" id="IPR051629">
    <property type="entry name" value="Sulfite_efflux_TDT"/>
</dbReference>
<evidence type="ECO:0000256" key="9">
    <source>
        <dbReference type="SAM" id="Phobius"/>
    </source>
</evidence>
<feature type="transmembrane region" description="Helical" evidence="9">
    <location>
        <begin position="182"/>
        <end position="200"/>
    </location>
</feature>
<protein>
    <recommendedName>
        <fullName evidence="12">C4-dicarboxylate ABC transporter</fullName>
    </recommendedName>
</protein>
<evidence type="ECO:0000256" key="8">
    <source>
        <dbReference type="SAM" id="MobiDB-lite"/>
    </source>
</evidence>
<keyword evidence="6 9" id="KW-1133">Transmembrane helix</keyword>
<dbReference type="InterPro" id="IPR004695">
    <property type="entry name" value="SLAC1/Mae1/Ssu1/TehA"/>
</dbReference>
<comment type="subcellular location">
    <subcellularLocation>
        <location evidence="1">Cell membrane</location>
        <topology evidence="1">Multi-pass membrane protein</topology>
    </subcellularLocation>
</comment>
<proteinExistence type="inferred from homology"/>
<dbReference type="Pfam" id="PF03595">
    <property type="entry name" value="SLAC1"/>
    <property type="match status" value="1"/>
</dbReference>
<dbReference type="PANTHER" id="PTHR31686">
    <property type="match status" value="1"/>
</dbReference>
<keyword evidence="4" id="KW-1003">Cell membrane</keyword>
<accession>A0A9X2D7Z5</accession>
<keyword evidence="7 9" id="KW-0472">Membrane</keyword>
<evidence type="ECO:0000256" key="6">
    <source>
        <dbReference type="ARBA" id="ARBA00022989"/>
    </source>
</evidence>
<evidence type="ECO:0000313" key="11">
    <source>
        <dbReference type="Proteomes" id="UP001139485"/>
    </source>
</evidence>
<evidence type="ECO:0000256" key="5">
    <source>
        <dbReference type="ARBA" id="ARBA00022692"/>
    </source>
</evidence>
<dbReference type="PANTHER" id="PTHR31686:SF1">
    <property type="entry name" value="SULFITE EFFLUX PUMP SSU1"/>
    <property type="match status" value="1"/>
</dbReference>
<comment type="similarity">
    <text evidence="2">Belongs to the tellurite-resistance/dicarboxylate transporter (TDT) family.</text>
</comment>
<feature type="transmembrane region" description="Helical" evidence="9">
    <location>
        <begin position="149"/>
        <end position="170"/>
    </location>
</feature>
<evidence type="ECO:0000313" key="10">
    <source>
        <dbReference type="EMBL" id="MCM0620840.1"/>
    </source>
</evidence>
<evidence type="ECO:0000256" key="3">
    <source>
        <dbReference type="ARBA" id="ARBA00022448"/>
    </source>
</evidence>
<feature type="transmembrane region" description="Helical" evidence="9">
    <location>
        <begin position="112"/>
        <end position="137"/>
    </location>
</feature>
<gene>
    <name evidence="10" type="ORF">M8330_11120</name>
</gene>
<feature type="transmembrane region" description="Helical" evidence="9">
    <location>
        <begin position="324"/>
        <end position="349"/>
    </location>
</feature>
<dbReference type="AlphaFoldDB" id="A0A9X2D7Z5"/>
<keyword evidence="5 9" id="KW-0812">Transmembrane</keyword>
<dbReference type="GO" id="GO:0005886">
    <property type="term" value="C:plasma membrane"/>
    <property type="evidence" value="ECO:0007669"/>
    <property type="project" value="UniProtKB-SubCell"/>
</dbReference>
<keyword evidence="3" id="KW-0813">Transport</keyword>
<reference evidence="10" key="1">
    <citation type="submission" date="2022-05" db="EMBL/GenBank/DDBJ databases">
        <authorList>
            <person name="Tuo L."/>
        </authorList>
    </citation>
    <scope>NUCLEOTIDE SEQUENCE</scope>
    <source>
        <strain evidence="10">BSK12Z-4</strain>
    </source>
</reference>
<keyword evidence="11" id="KW-1185">Reference proteome</keyword>
<feature type="transmembrane region" description="Helical" evidence="9">
    <location>
        <begin position="212"/>
        <end position="236"/>
    </location>
</feature>
<evidence type="ECO:0008006" key="12">
    <source>
        <dbReference type="Google" id="ProtNLM"/>
    </source>
</evidence>
<name>A0A9X2D7Z5_9ACTN</name>
<feature type="transmembrane region" description="Helical" evidence="9">
    <location>
        <begin position="292"/>
        <end position="312"/>
    </location>
</feature>
<comment type="caution">
    <text evidence="10">The sequence shown here is derived from an EMBL/GenBank/DDBJ whole genome shotgun (WGS) entry which is preliminary data.</text>
</comment>
<feature type="transmembrane region" description="Helical" evidence="9">
    <location>
        <begin position="361"/>
        <end position="385"/>
    </location>
</feature>
<dbReference type="InterPro" id="IPR038665">
    <property type="entry name" value="Voltage-dep_anion_channel_sf"/>
</dbReference>